<gene>
    <name evidence="6" type="ORF">LPB140_10760</name>
</gene>
<dbReference type="KEGG" id="sphl:LPB140_10760"/>
<dbReference type="OrthoDB" id="7419255at2"/>
<reference evidence="6 7" key="1">
    <citation type="submission" date="2016-11" db="EMBL/GenBank/DDBJ databases">
        <title>Sphingorhabdus sp. LPB0140, isolated from marine environment.</title>
        <authorList>
            <person name="Kim E."/>
            <person name="Yi H."/>
        </authorList>
    </citation>
    <scope>NUCLEOTIDE SEQUENCE [LARGE SCALE GENOMIC DNA]</scope>
    <source>
        <strain evidence="6 7">LPB0140</strain>
    </source>
</reference>
<evidence type="ECO:0000256" key="3">
    <source>
        <dbReference type="ARBA" id="ARBA00020071"/>
    </source>
</evidence>
<dbReference type="AlphaFoldDB" id="A0A1L3JDI6"/>
<dbReference type="EMBL" id="CP018154">
    <property type="protein sequence ID" value="APG63190.1"/>
    <property type="molecule type" value="Genomic_DNA"/>
</dbReference>
<protein>
    <recommendedName>
        <fullName evidence="3">Chitooligosaccharide deacetylase</fullName>
    </recommendedName>
    <alternativeName>
        <fullName evidence="4">Nodulation protein B</fullName>
    </alternativeName>
</protein>
<dbReference type="Pfam" id="PF01522">
    <property type="entry name" value="Polysacc_deac_1"/>
    <property type="match status" value="1"/>
</dbReference>
<dbReference type="Proteomes" id="UP000242561">
    <property type="component" value="Chromosome"/>
</dbReference>
<keyword evidence="7" id="KW-1185">Reference proteome</keyword>
<proteinExistence type="inferred from homology"/>
<organism evidence="6 7">
    <name type="scientific">Sphingorhabdus lutea</name>
    <dbReference type="NCBI Taxonomy" id="1913578"/>
    <lineage>
        <taxon>Bacteria</taxon>
        <taxon>Pseudomonadati</taxon>
        <taxon>Pseudomonadota</taxon>
        <taxon>Alphaproteobacteria</taxon>
        <taxon>Sphingomonadales</taxon>
        <taxon>Sphingomonadaceae</taxon>
        <taxon>Sphingorhabdus</taxon>
    </lineage>
</organism>
<evidence type="ECO:0000256" key="4">
    <source>
        <dbReference type="ARBA" id="ARBA00032976"/>
    </source>
</evidence>
<comment type="function">
    <text evidence="1">Is involved in generating a small heat-stable compound (Nod), an acylated oligomer of N-acetylglucosamine, that stimulates mitosis in various plant protoplasts.</text>
</comment>
<comment type="similarity">
    <text evidence="2">Belongs to the polysaccharide deacetylase family.</text>
</comment>
<evidence type="ECO:0000313" key="6">
    <source>
        <dbReference type="EMBL" id="APG63190.1"/>
    </source>
</evidence>
<evidence type="ECO:0000259" key="5">
    <source>
        <dbReference type="Pfam" id="PF01522"/>
    </source>
</evidence>
<evidence type="ECO:0000256" key="1">
    <source>
        <dbReference type="ARBA" id="ARBA00003236"/>
    </source>
</evidence>
<sequence length="328" mass="36917">MGSALITIDTEYSHGLYQKNPSMDWRENYARSISCETADGDVGIEYQMDIFDQYGMKAVFFVDPMPALLFGQESIDAIVHPILERGHEVQLHIHSEWLSTFSQKISDRYFGTTPFFAHHMHMLPYEMQKRVIEAGCDILVKAGAPRPTAFRAGNYGANDDSLRALADMGIKYDSSFCPAILNSACQINLPPDQWQPIYHHGVIEMPIGAISGPSGTQRHAQITAISAREIFDALNHAVYLGRHHFIIVSHSFELLSRNRKKINHIVRRRFEKACAMIADIDDLDIVTFANMPDPMVGHQIDEILPHNPARTIERVAEQIVGNILYGNG</sequence>
<dbReference type="STRING" id="1913578.LPB140_10760"/>
<evidence type="ECO:0000256" key="2">
    <source>
        <dbReference type="ARBA" id="ARBA00010973"/>
    </source>
</evidence>
<dbReference type="GO" id="GO:0016810">
    <property type="term" value="F:hydrolase activity, acting on carbon-nitrogen (but not peptide) bonds"/>
    <property type="evidence" value="ECO:0007669"/>
    <property type="project" value="InterPro"/>
</dbReference>
<dbReference type="GO" id="GO:0005975">
    <property type="term" value="P:carbohydrate metabolic process"/>
    <property type="evidence" value="ECO:0007669"/>
    <property type="project" value="InterPro"/>
</dbReference>
<dbReference type="RefSeq" id="WP_072559841.1">
    <property type="nucleotide sequence ID" value="NZ_CP018154.1"/>
</dbReference>
<dbReference type="SUPFAM" id="SSF88713">
    <property type="entry name" value="Glycoside hydrolase/deacetylase"/>
    <property type="match status" value="1"/>
</dbReference>
<accession>A0A1L3JDI6</accession>
<name>A0A1L3JDI6_9SPHN</name>
<feature type="domain" description="NodB homology" evidence="5">
    <location>
        <begin position="48"/>
        <end position="172"/>
    </location>
</feature>
<evidence type="ECO:0000313" key="7">
    <source>
        <dbReference type="Proteomes" id="UP000242561"/>
    </source>
</evidence>
<dbReference type="InterPro" id="IPR011330">
    <property type="entry name" value="Glyco_hydro/deAcase_b/a-brl"/>
</dbReference>
<dbReference type="InterPro" id="IPR002509">
    <property type="entry name" value="NODB_dom"/>
</dbReference>
<dbReference type="Gene3D" id="3.20.20.370">
    <property type="entry name" value="Glycoside hydrolase/deacetylase"/>
    <property type="match status" value="1"/>
</dbReference>